<organism evidence="1">
    <name type="scientific">Bifidobacterium breve</name>
    <dbReference type="NCBI Taxonomy" id="1685"/>
    <lineage>
        <taxon>Bacteria</taxon>
        <taxon>Bacillati</taxon>
        <taxon>Actinomycetota</taxon>
        <taxon>Actinomycetes</taxon>
        <taxon>Bifidobacteriales</taxon>
        <taxon>Bifidobacteriaceae</taxon>
        <taxon>Bifidobacterium</taxon>
    </lineage>
</organism>
<proteinExistence type="predicted"/>
<reference evidence="1" key="1">
    <citation type="submission" date="2019-11" db="EMBL/GenBank/DDBJ databases">
        <authorList>
            <person name="Feng L."/>
        </authorList>
    </citation>
    <scope>NUCLEOTIDE SEQUENCE</scope>
    <source>
        <strain evidence="1">BbreveLFYP81</strain>
    </source>
</reference>
<accession>A0A6N2RH44</accession>
<dbReference type="EMBL" id="CACRSN010000005">
    <property type="protein sequence ID" value="VYS80186.1"/>
    <property type="molecule type" value="Genomic_DNA"/>
</dbReference>
<protein>
    <recommendedName>
        <fullName evidence="2">Head fiber protein</fullName>
    </recommendedName>
</protein>
<gene>
    <name evidence="1" type="ORF">BBLFYP81_00395</name>
</gene>
<evidence type="ECO:0008006" key="2">
    <source>
        <dbReference type="Google" id="ProtNLM"/>
    </source>
</evidence>
<sequence>MTQKYVRFATTKEANVDKTQDVAELVALDAKDKPVTIGGAVSLPVAKNVPKAASTAPTKQEFDALIDSLVAAGLMAAK</sequence>
<evidence type="ECO:0000313" key="1">
    <source>
        <dbReference type="EMBL" id="VYS80186.1"/>
    </source>
</evidence>
<dbReference type="AlphaFoldDB" id="A0A6N2RH44"/>
<dbReference type="RefSeq" id="WP_421727138.1">
    <property type="nucleotide sequence ID" value="NZ_CACRSN010000005.1"/>
</dbReference>
<name>A0A6N2RH44_BIFBR</name>